<feature type="domain" description="Fatty acid desaturase" evidence="2">
    <location>
        <begin position="65"/>
        <end position="312"/>
    </location>
</feature>
<sequence>MAEAGPVDPGLEEFLEKSRSLEGKRLTDSIPKEYFEPQVGRGLLGFLLSAGVYAGSVAGILLVPQWPLWIPLWITAGLGGWGLHCIAHDCGHGSFSRSRRFNVLIGGIALIPLLYPFHSWRHVHNMHHAHTNNIELDTDWRPLPPHLYDKLSPLGKIVYAGTRTWAFWGGTIRYWLLSGFRPGFFPKASMRREVRFSIAFTLVVGTAYLSALVLLGGPWALLTAFLAPWLATHLWFSATTLMHHSANDLPFLDSRHWTRNAGKLLMTTDCTYPRPLRVLTHNISIHSPHHVAPAIPFYRLPQAQEALKQAHPGMVRERRFTPAAFWRILKDLHLHDAEQGGFYQDFQRRPISPGQDS</sequence>
<accession>A0A193BV63</accession>
<proteinExistence type="predicted"/>
<reference evidence="3 4" key="1">
    <citation type="journal article" date="2015" name="Genome Announc.">
        <title>Draft Genome Sequence of Norvancomycin-Producing Strain Amycolatopsis orientalis CPCC200066.</title>
        <authorList>
            <person name="Lei X."/>
            <person name="Yuan F."/>
            <person name="Shi Y."/>
            <person name="Li X."/>
            <person name="Wang L."/>
            <person name="Hong B."/>
        </authorList>
    </citation>
    <scope>NUCLEOTIDE SEQUENCE [LARGE SCALE GENOMIC DNA]</scope>
    <source>
        <strain evidence="3 4">B-37</strain>
    </source>
</reference>
<keyword evidence="1" id="KW-0812">Transmembrane</keyword>
<dbReference type="InterPro" id="IPR005804">
    <property type="entry name" value="FA_desaturase_dom"/>
</dbReference>
<feature type="transmembrane region" description="Helical" evidence="1">
    <location>
        <begin position="99"/>
        <end position="117"/>
    </location>
</feature>
<keyword evidence="1" id="KW-0472">Membrane</keyword>
<gene>
    <name evidence="3" type="ORF">SD37_11030</name>
</gene>
<evidence type="ECO:0000259" key="2">
    <source>
        <dbReference type="Pfam" id="PF00487"/>
    </source>
</evidence>
<dbReference type="KEGG" id="aori:SD37_11030"/>
<feature type="transmembrane region" description="Helical" evidence="1">
    <location>
        <begin position="68"/>
        <end position="87"/>
    </location>
</feature>
<feature type="transmembrane region" description="Helical" evidence="1">
    <location>
        <begin position="157"/>
        <end position="176"/>
    </location>
</feature>
<name>A0A193BV63_AMYOR</name>
<evidence type="ECO:0000256" key="1">
    <source>
        <dbReference type="SAM" id="Phobius"/>
    </source>
</evidence>
<protein>
    <submittedName>
        <fullName evidence="3">Fatty acid desaturase</fullName>
    </submittedName>
</protein>
<dbReference type="Pfam" id="PF00487">
    <property type="entry name" value="FA_desaturase"/>
    <property type="match status" value="1"/>
</dbReference>
<keyword evidence="4" id="KW-1185">Reference proteome</keyword>
<dbReference type="GO" id="GO:0016491">
    <property type="term" value="F:oxidoreductase activity"/>
    <property type="evidence" value="ECO:0007669"/>
    <property type="project" value="InterPro"/>
</dbReference>
<dbReference type="STRING" id="31958.SD37_11030"/>
<feature type="transmembrane region" description="Helical" evidence="1">
    <location>
        <begin position="42"/>
        <end position="62"/>
    </location>
</feature>
<dbReference type="RefSeq" id="WP_044852061.1">
    <property type="nucleotide sequence ID" value="NZ_CP016174.1"/>
</dbReference>
<evidence type="ECO:0000313" key="3">
    <source>
        <dbReference type="EMBL" id="ANN16116.1"/>
    </source>
</evidence>
<dbReference type="Proteomes" id="UP000093695">
    <property type="component" value="Chromosome"/>
</dbReference>
<evidence type="ECO:0000313" key="4">
    <source>
        <dbReference type="Proteomes" id="UP000093695"/>
    </source>
</evidence>
<dbReference type="AlphaFoldDB" id="A0A193BV63"/>
<dbReference type="GO" id="GO:0006629">
    <property type="term" value="P:lipid metabolic process"/>
    <property type="evidence" value="ECO:0007669"/>
    <property type="project" value="InterPro"/>
</dbReference>
<feature type="transmembrane region" description="Helical" evidence="1">
    <location>
        <begin position="196"/>
        <end position="213"/>
    </location>
</feature>
<organism evidence="3 4">
    <name type="scientific">Amycolatopsis orientalis</name>
    <name type="common">Nocardia orientalis</name>
    <dbReference type="NCBI Taxonomy" id="31958"/>
    <lineage>
        <taxon>Bacteria</taxon>
        <taxon>Bacillati</taxon>
        <taxon>Actinomycetota</taxon>
        <taxon>Actinomycetes</taxon>
        <taxon>Pseudonocardiales</taxon>
        <taxon>Pseudonocardiaceae</taxon>
        <taxon>Amycolatopsis</taxon>
    </lineage>
</organism>
<dbReference type="EMBL" id="CP016174">
    <property type="protein sequence ID" value="ANN16116.1"/>
    <property type="molecule type" value="Genomic_DNA"/>
</dbReference>
<keyword evidence="1" id="KW-1133">Transmembrane helix</keyword>
<dbReference type="CDD" id="cd03507">
    <property type="entry name" value="Delta12-FADS-like"/>
    <property type="match status" value="1"/>
</dbReference>
<dbReference type="InterPro" id="IPR012171">
    <property type="entry name" value="Fatty_acid_desaturase"/>
</dbReference>
<dbReference type="PANTHER" id="PTHR32100">
    <property type="entry name" value="OMEGA-6 FATTY ACID DESATURASE, CHLOROPLASTIC"/>
    <property type="match status" value="1"/>
</dbReference>